<evidence type="ECO:0000256" key="5">
    <source>
        <dbReference type="SAM" id="SignalP"/>
    </source>
</evidence>
<feature type="chain" id="PRO_5040811336" evidence="5">
    <location>
        <begin position="19"/>
        <end position="708"/>
    </location>
</feature>
<dbReference type="PANTHER" id="PTHR24020:SF84">
    <property type="entry name" value="VWFA DOMAIN-CONTAINING PROTEIN"/>
    <property type="match status" value="1"/>
</dbReference>
<dbReference type="GeneID" id="106079156"/>
<sequence>MQMITSVIFVYILTPIFSQTVCNSSEWTCTTGQCIDVGHRCDGTEQCTDTSDETNCYCVDQQINLLIAVQEEKSEYINPFIKDFLKDVALGGRNVMVRFVMYKDSTVLMFNNNEMSSKEIKTRGVDELKWNSSTNAEFRSIVAFLSPFSPTLYFGAHRQSARNILFLIIVKLNFINFQHFEFLSKTIKDKGIRIMALEITGVNHKLLDSIVSEPIENNKYTGDSFQNLSWIIPKLTSDLCPKEKLKEHFLSTSQTITSRTDETTGLKEKLAEIFSTPALISTAIDDETTRSKFSPPAKTSTTINDTNTGYCYSSEWTCTTGQCIDIGHRCDGTDQCTDKSDETNCYCDDKPINLLIAIDEGATEDINIIINKFIKDFLKDLAVDGKNVIVWFLKYKDTVILSFNRTEVSKVKTLKAIDELKWESSPDAEFSDIVSFVNSKSQLFFGAHRQRARHILLLITLYLTKHNYKNFAAVTKIIKEKGMYIIAVGVNLENSVYLHFVASDPIEKNTFAVDASKDLNKIIPRLTSTLCEGSSLNGLKELTDKSAPTILISTTMPDDRISTLVSAASGSASNTAIIVSLVVLAILFISIAAYKFKEKLWCFSRNASRTPTISNNTIDQEYLDVDHYDYMSHYEVETGGRIKPQDKNTGNTKPVPQEDHYDNVDYTIENVSGYITPIDVVYNSTADRELSRIEEHRSTGDRTQIPEL</sequence>
<dbReference type="SUPFAM" id="SSF53300">
    <property type="entry name" value="vWA-like"/>
    <property type="match status" value="2"/>
</dbReference>
<dbReference type="OrthoDB" id="6159964at2759"/>
<dbReference type="InterPro" id="IPR002035">
    <property type="entry name" value="VWF_A"/>
</dbReference>
<evidence type="ECO:0000256" key="3">
    <source>
        <dbReference type="SAM" id="MobiDB-lite"/>
    </source>
</evidence>
<feature type="transmembrane region" description="Helical" evidence="4">
    <location>
        <begin position="576"/>
        <end position="596"/>
    </location>
</feature>
<dbReference type="SMART" id="SM00192">
    <property type="entry name" value="LDLa"/>
    <property type="match status" value="2"/>
</dbReference>
<evidence type="ECO:0000256" key="1">
    <source>
        <dbReference type="ARBA" id="ARBA00023157"/>
    </source>
</evidence>
<evidence type="ECO:0000313" key="7">
    <source>
        <dbReference type="Proteomes" id="UP001165740"/>
    </source>
</evidence>
<feature type="disulfide bond" evidence="2">
    <location>
        <begin position="330"/>
        <end position="345"/>
    </location>
</feature>
<dbReference type="PRINTS" id="PR00261">
    <property type="entry name" value="LDLRECEPTOR"/>
</dbReference>
<dbReference type="Proteomes" id="UP001165740">
    <property type="component" value="Chromosome 16"/>
</dbReference>
<feature type="disulfide bond" evidence="2">
    <location>
        <begin position="41"/>
        <end position="56"/>
    </location>
</feature>
<dbReference type="InterPro" id="IPR050525">
    <property type="entry name" value="ECM_Assembly_Org"/>
</dbReference>
<feature type="disulfide bond" evidence="2">
    <location>
        <begin position="318"/>
        <end position="336"/>
    </location>
</feature>
<dbReference type="PROSITE" id="PS50234">
    <property type="entry name" value="VWFA"/>
    <property type="match status" value="1"/>
</dbReference>
<evidence type="ECO:0000259" key="6">
    <source>
        <dbReference type="PROSITE" id="PS50234"/>
    </source>
</evidence>
<evidence type="ECO:0000256" key="2">
    <source>
        <dbReference type="PROSITE-ProRule" id="PRU00124"/>
    </source>
</evidence>
<keyword evidence="1 2" id="KW-1015">Disulfide bond</keyword>
<evidence type="ECO:0000256" key="4">
    <source>
        <dbReference type="SAM" id="Phobius"/>
    </source>
</evidence>
<dbReference type="Gene3D" id="4.10.400.10">
    <property type="entry name" value="Low-density Lipoprotein Receptor"/>
    <property type="match status" value="2"/>
</dbReference>
<accession>A0A9W2Z506</accession>
<feature type="disulfide bond" evidence="2">
    <location>
        <begin position="29"/>
        <end position="47"/>
    </location>
</feature>
<proteinExistence type="predicted"/>
<dbReference type="PANTHER" id="PTHR24020">
    <property type="entry name" value="COLLAGEN ALPHA"/>
    <property type="match status" value="1"/>
</dbReference>
<keyword evidence="5" id="KW-0732">Signal</keyword>
<gene>
    <name evidence="8" type="primary">LOC106079156</name>
</gene>
<dbReference type="InterPro" id="IPR002172">
    <property type="entry name" value="LDrepeatLR_classA_rpt"/>
</dbReference>
<feature type="disulfide bond" evidence="2">
    <location>
        <begin position="22"/>
        <end position="34"/>
    </location>
</feature>
<keyword evidence="4" id="KW-0472">Membrane</keyword>
<dbReference type="CDD" id="cd00112">
    <property type="entry name" value="LDLa"/>
    <property type="match status" value="2"/>
</dbReference>
<feature type="signal peptide" evidence="5">
    <location>
        <begin position="1"/>
        <end position="18"/>
    </location>
</feature>
<dbReference type="InterPro" id="IPR036465">
    <property type="entry name" value="vWFA_dom_sf"/>
</dbReference>
<evidence type="ECO:0000313" key="8">
    <source>
        <dbReference type="RefSeq" id="XP_055870075.1"/>
    </source>
</evidence>
<name>A0A9W2Z506_BIOGL</name>
<dbReference type="Pfam" id="PF00057">
    <property type="entry name" value="Ldl_recept_a"/>
    <property type="match status" value="2"/>
</dbReference>
<feature type="region of interest" description="Disordered" evidence="3">
    <location>
        <begin position="640"/>
        <end position="660"/>
    </location>
</feature>
<dbReference type="Gene3D" id="3.40.50.410">
    <property type="entry name" value="von Willebrand factor, type A domain"/>
    <property type="match status" value="2"/>
</dbReference>
<dbReference type="AlphaFoldDB" id="A0A9W2Z506"/>
<dbReference type="RefSeq" id="XP_055870075.1">
    <property type="nucleotide sequence ID" value="XM_056014100.1"/>
</dbReference>
<keyword evidence="4" id="KW-0812">Transmembrane</keyword>
<dbReference type="InterPro" id="IPR036055">
    <property type="entry name" value="LDL_receptor-like_sf"/>
</dbReference>
<reference evidence="8" key="1">
    <citation type="submission" date="2025-08" db="UniProtKB">
        <authorList>
            <consortium name="RefSeq"/>
        </authorList>
    </citation>
    <scope>IDENTIFICATION</scope>
</reference>
<dbReference type="PROSITE" id="PS50068">
    <property type="entry name" value="LDLRA_2"/>
    <property type="match status" value="2"/>
</dbReference>
<feature type="disulfide bond" evidence="2">
    <location>
        <begin position="311"/>
        <end position="323"/>
    </location>
</feature>
<keyword evidence="7" id="KW-1185">Reference proteome</keyword>
<feature type="domain" description="VWFA" evidence="6">
    <location>
        <begin position="353"/>
        <end position="526"/>
    </location>
</feature>
<organism evidence="7 8">
    <name type="scientific">Biomphalaria glabrata</name>
    <name type="common">Bloodfluke planorb</name>
    <name type="synonym">Freshwater snail</name>
    <dbReference type="NCBI Taxonomy" id="6526"/>
    <lineage>
        <taxon>Eukaryota</taxon>
        <taxon>Metazoa</taxon>
        <taxon>Spiralia</taxon>
        <taxon>Lophotrochozoa</taxon>
        <taxon>Mollusca</taxon>
        <taxon>Gastropoda</taxon>
        <taxon>Heterobranchia</taxon>
        <taxon>Euthyneura</taxon>
        <taxon>Panpulmonata</taxon>
        <taxon>Hygrophila</taxon>
        <taxon>Lymnaeoidea</taxon>
        <taxon>Planorbidae</taxon>
        <taxon>Biomphalaria</taxon>
    </lineage>
</organism>
<protein>
    <submittedName>
        <fullName evidence="8">Uncharacterized protein LOC106079156 isoform X1</fullName>
    </submittedName>
</protein>
<dbReference type="Pfam" id="PF00092">
    <property type="entry name" value="VWA"/>
    <property type="match status" value="1"/>
</dbReference>
<dbReference type="SUPFAM" id="SSF57424">
    <property type="entry name" value="LDL receptor-like module"/>
    <property type="match status" value="1"/>
</dbReference>
<keyword evidence="4" id="KW-1133">Transmembrane helix</keyword>
<dbReference type="OMA" id="MFNNNEM"/>